<proteinExistence type="inferred from homology"/>
<dbReference type="PANTHER" id="PTHR42760">
    <property type="entry name" value="SHORT-CHAIN DEHYDROGENASES/REDUCTASES FAMILY MEMBER"/>
    <property type="match status" value="1"/>
</dbReference>
<evidence type="ECO:0000256" key="3">
    <source>
        <dbReference type="SAM" id="MobiDB-lite"/>
    </source>
</evidence>
<dbReference type="PRINTS" id="PR00081">
    <property type="entry name" value="GDHRDH"/>
</dbReference>
<dbReference type="InterPro" id="IPR002347">
    <property type="entry name" value="SDR_fam"/>
</dbReference>
<dbReference type="Proteomes" id="UP000887023">
    <property type="component" value="Chromosome"/>
</dbReference>
<comment type="similarity">
    <text evidence="1">Belongs to the short-chain dehydrogenases/reductases (SDR) family.</text>
</comment>
<keyword evidence="2" id="KW-0560">Oxidoreductase</keyword>
<evidence type="ECO:0000313" key="5">
    <source>
        <dbReference type="Proteomes" id="UP000887023"/>
    </source>
</evidence>
<reference evidence="4" key="1">
    <citation type="submission" date="2021-07" db="EMBL/GenBank/DDBJ databases">
        <title>Candidatus Kaistella beijingensis sp. nov. isolated from a municipal wastewater treatment plant is involved in sludge foaming.</title>
        <authorList>
            <person name="Song Y."/>
            <person name="Liu S.-J."/>
        </authorList>
    </citation>
    <scope>NUCLEOTIDE SEQUENCE</scope>
    <source>
        <strain evidence="4">DSM 43998</strain>
    </source>
</reference>
<dbReference type="SUPFAM" id="SSF51735">
    <property type="entry name" value="NAD(P)-binding Rossmann-fold domains"/>
    <property type="match status" value="1"/>
</dbReference>
<dbReference type="PANTHER" id="PTHR42760:SF133">
    <property type="entry name" value="3-OXOACYL-[ACYL-CARRIER-PROTEIN] REDUCTASE"/>
    <property type="match status" value="1"/>
</dbReference>
<gene>
    <name evidence="4" type="ORF">KV203_00955</name>
</gene>
<sequence length="320" mass="33518">MRSVDVGPEWNPDDDASVGVEPDQDPVGQRRRFASAILPAWARKSPQMSAEATSSVRTGTLAQVMATLRPSMDRRAREWRTGFVTNSRSVVVSGGGSGMGRAIAEAFAAAGDSVLILGRRADKLAEVASSTGGRHVACDLSNAEDVAAAAESFDKIEVLVNCAGGRSRRKGRDLGTIRQRWTDDFETNVLTVVLLTEAAFPHFAPGARLITIGSIAAWRGNDSYGAVKAALHGWNHGVVPRMAAIGGTSNIVVPGFVSGTEFFGIELTEADLARRAGESLLGRVGQVDDIVGMVTYLASPAAGFVTGQILGVNGGAVLGR</sequence>
<protein>
    <submittedName>
        <fullName evidence="4">SDR family oxidoreductase</fullName>
    </submittedName>
</protein>
<dbReference type="EMBL" id="CP079105">
    <property type="protein sequence ID" value="QXQ14066.1"/>
    <property type="molecule type" value="Genomic_DNA"/>
</dbReference>
<dbReference type="CDD" id="cd05233">
    <property type="entry name" value="SDR_c"/>
    <property type="match status" value="1"/>
</dbReference>
<evidence type="ECO:0000256" key="1">
    <source>
        <dbReference type="ARBA" id="ARBA00006484"/>
    </source>
</evidence>
<evidence type="ECO:0000256" key="2">
    <source>
        <dbReference type="ARBA" id="ARBA00023002"/>
    </source>
</evidence>
<dbReference type="InterPro" id="IPR036291">
    <property type="entry name" value="NAD(P)-bd_dom_sf"/>
</dbReference>
<feature type="region of interest" description="Disordered" evidence="3">
    <location>
        <begin position="1"/>
        <end position="29"/>
    </location>
</feature>
<dbReference type="Gene3D" id="3.40.50.720">
    <property type="entry name" value="NAD(P)-binding Rossmann-like Domain"/>
    <property type="match status" value="1"/>
</dbReference>
<name>A0ABX8S9B5_9ACTN</name>
<organism evidence="4 5">
    <name type="scientific">Skermania pinensis</name>
    <dbReference type="NCBI Taxonomy" id="39122"/>
    <lineage>
        <taxon>Bacteria</taxon>
        <taxon>Bacillati</taxon>
        <taxon>Actinomycetota</taxon>
        <taxon>Actinomycetes</taxon>
        <taxon>Mycobacteriales</taxon>
        <taxon>Gordoniaceae</taxon>
        <taxon>Skermania</taxon>
    </lineage>
</organism>
<evidence type="ECO:0000313" key="4">
    <source>
        <dbReference type="EMBL" id="QXQ14066.1"/>
    </source>
</evidence>
<dbReference type="Pfam" id="PF13561">
    <property type="entry name" value="adh_short_C2"/>
    <property type="match status" value="1"/>
</dbReference>
<accession>A0ABX8S9B5</accession>
<keyword evidence="5" id="KW-1185">Reference proteome</keyword>